<dbReference type="CDD" id="cd00408">
    <property type="entry name" value="DHDPS-like"/>
    <property type="match status" value="1"/>
</dbReference>
<feature type="active site" description="Schiff-base intermediate with substrate" evidence="4">
    <location>
        <position position="167"/>
    </location>
</feature>
<feature type="binding site" evidence="5">
    <location>
        <position position="51"/>
    </location>
    <ligand>
        <name>pyruvate</name>
        <dbReference type="ChEBI" id="CHEBI:15361"/>
    </ligand>
</feature>
<evidence type="ECO:0000313" key="6">
    <source>
        <dbReference type="EMBL" id="CCH76963.1"/>
    </source>
</evidence>
<name>A0A077LTM6_9MICO</name>
<keyword evidence="7" id="KW-1185">Reference proteome</keyword>
<evidence type="ECO:0000256" key="5">
    <source>
        <dbReference type="PIRSR" id="PIRSR001365-2"/>
    </source>
</evidence>
<dbReference type="InterPro" id="IPR002220">
    <property type="entry name" value="DapA-like"/>
</dbReference>
<keyword evidence="2" id="KW-0704">Schiff base</keyword>
<comment type="caution">
    <text evidence="6">The sequence shown here is derived from an EMBL/GenBank/DDBJ whole genome shotgun (WGS) entry which is preliminary data.</text>
</comment>
<dbReference type="InterPro" id="IPR020624">
    <property type="entry name" value="Schiff_base-form_aldolases_CS"/>
</dbReference>
<dbReference type="Pfam" id="PF00701">
    <property type="entry name" value="DHDPS"/>
    <property type="match status" value="1"/>
</dbReference>
<dbReference type="AlphaFoldDB" id="A0A077LTM6"/>
<dbReference type="Gene3D" id="3.20.20.70">
    <property type="entry name" value="Aldolase class I"/>
    <property type="match status" value="1"/>
</dbReference>
<evidence type="ECO:0000313" key="7">
    <source>
        <dbReference type="Proteomes" id="UP000035721"/>
    </source>
</evidence>
<dbReference type="EMBL" id="CAJB01000064">
    <property type="protein sequence ID" value="CCH76963.1"/>
    <property type="molecule type" value="Genomic_DNA"/>
</dbReference>
<dbReference type="PRINTS" id="PR00146">
    <property type="entry name" value="DHPICSNTHASE"/>
</dbReference>
<accession>A0A077LTM6</accession>
<evidence type="ECO:0000256" key="2">
    <source>
        <dbReference type="ARBA" id="ARBA00023270"/>
    </source>
</evidence>
<dbReference type="STRING" id="1194083.BN12_1560023"/>
<dbReference type="PANTHER" id="PTHR42849:SF1">
    <property type="entry name" value="N-ACETYLNEURAMINATE LYASE"/>
    <property type="match status" value="1"/>
</dbReference>
<dbReference type="GO" id="GO:0005829">
    <property type="term" value="C:cytosol"/>
    <property type="evidence" value="ECO:0007669"/>
    <property type="project" value="TreeGrafter"/>
</dbReference>
<evidence type="ECO:0000256" key="3">
    <source>
        <dbReference type="PIRNR" id="PIRNR001365"/>
    </source>
</evidence>
<dbReference type="PANTHER" id="PTHR42849">
    <property type="entry name" value="N-ACETYLNEURAMINATE LYASE"/>
    <property type="match status" value="1"/>
</dbReference>
<feature type="binding site" evidence="5">
    <location>
        <position position="209"/>
    </location>
    <ligand>
        <name>pyruvate</name>
        <dbReference type="ChEBI" id="CHEBI:15361"/>
    </ligand>
</feature>
<dbReference type="Proteomes" id="UP000035721">
    <property type="component" value="Unassembled WGS sequence"/>
</dbReference>
<organism evidence="6 7">
    <name type="scientific">Nostocoides japonicum T1-X7</name>
    <dbReference type="NCBI Taxonomy" id="1194083"/>
    <lineage>
        <taxon>Bacteria</taxon>
        <taxon>Bacillati</taxon>
        <taxon>Actinomycetota</taxon>
        <taxon>Actinomycetes</taxon>
        <taxon>Micrococcales</taxon>
        <taxon>Intrasporangiaceae</taxon>
        <taxon>Nostocoides</taxon>
    </lineage>
</organism>
<dbReference type="SUPFAM" id="SSF51569">
    <property type="entry name" value="Aldolase"/>
    <property type="match status" value="1"/>
</dbReference>
<dbReference type="SMART" id="SM01130">
    <property type="entry name" value="DHDPS"/>
    <property type="match status" value="1"/>
</dbReference>
<sequence length="306" mass="32123">MTTTLELRGILPAMLTPFTEDGSAIDTTALAALTNRLVDAGVGGLIPGGSTGEFAALSHDERRLLHETVVEAAAGRVPVIAQTGALTAGEAVALSRHAEQVGAAGVMVVPPFYDGLSFRELKAYFTAVAESIDIPVMIYHIPGVTGQQLTPDEIGELASIPGVASIKDSGGDAGALTAVQERYGDRLQVCNGWDILTYFGLSYGLKASVWGAANIFPELAVELFETISVKGDLDAARSLWSRLVPVVNWLDEESYTARVKAATRLLGVQVGPVRSPFQEPTDEALAEVRPLLAELGLPVEGLASVG</sequence>
<dbReference type="PIRSF" id="PIRSF001365">
    <property type="entry name" value="DHDPS"/>
    <property type="match status" value="1"/>
</dbReference>
<dbReference type="OrthoDB" id="9778880at2"/>
<feature type="active site" description="Proton donor/acceptor" evidence="4">
    <location>
        <position position="139"/>
    </location>
</feature>
<dbReference type="GO" id="GO:0008747">
    <property type="term" value="F:N-acetylneuraminate lyase activity"/>
    <property type="evidence" value="ECO:0007669"/>
    <property type="project" value="TreeGrafter"/>
</dbReference>
<dbReference type="RefSeq" id="WP_048553836.1">
    <property type="nucleotide sequence ID" value="NZ_HF570958.1"/>
</dbReference>
<protein>
    <submittedName>
        <fullName evidence="6">Dihydrodipicolinate synthetase family protein</fullName>
    </submittedName>
</protein>
<gene>
    <name evidence="6" type="ORF">BN12_1560023</name>
</gene>
<reference evidence="6 7" key="1">
    <citation type="journal article" date="2013" name="ISME J.">
        <title>A metabolic model for members of the genus Tetrasphaera involved in enhanced biological phosphorus removal.</title>
        <authorList>
            <person name="Kristiansen R."/>
            <person name="Nguyen H.T.T."/>
            <person name="Saunders A.M."/>
            <person name="Nielsen J.L."/>
            <person name="Wimmer R."/>
            <person name="Le V.Q."/>
            <person name="McIlroy S.J."/>
            <person name="Petrovski S."/>
            <person name="Seviour R.J."/>
            <person name="Calteau A."/>
            <person name="Nielsen K.L."/>
            <person name="Nielsen P.H."/>
        </authorList>
    </citation>
    <scope>NUCLEOTIDE SEQUENCE [LARGE SCALE GENOMIC DNA]</scope>
    <source>
        <strain evidence="6 7">T1-X7</strain>
    </source>
</reference>
<evidence type="ECO:0000256" key="4">
    <source>
        <dbReference type="PIRSR" id="PIRSR001365-1"/>
    </source>
</evidence>
<dbReference type="InterPro" id="IPR020625">
    <property type="entry name" value="Schiff_base-form_aldolases_AS"/>
</dbReference>
<dbReference type="PROSITE" id="PS00665">
    <property type="entry name" value="DHDPS_1"/>
    <property type="match status" value="1"/>
</dbReference>
<evidence type="ECO:0000256" key="1">
    <source>
        <dbReference type="ARBA" id="ARBA00023239"/>
    </source>
</evidence>
<comment type="similarity">
    <text evidence="3">Belongs to the DapA family.</text>
</comment>
<keyword evidence="1 3" id="KW-0456">Lyase</keyword>
<dbReference type="GO" id="GO:0019262">
    <property type="term" value="P:N-acetylneuraminate catabolic process"/>
    <property type="evidence" value="ECO:0007669"/>
    <property type="project" value="TreeGrafter"/>
</dbReference>
<dbReference type="InterPro" id="IPR013785">
    <property type="entry name" value="Aldolase_TIM"/>
</dbReference>
<dbReference type="PROSITE" id="PS00666">
    <property type="entry name" value="DHDPS_2"/>
    <property type="match status" value="1"/>
</dbReference>
<proteinExistence type="inferred from homology"/>